<feature type="region of interest" description="Disordered" evidence="1">
    <location>
        <begin position="215"/>
        <end position="249"/>
    </location>
</feature>
<accession>A0AA35S7I6</accession>
<sequence length="249" mass="27486">MYAAARGLGNVWESAKIATTPERKDIDCDVVSRFVFQSLWWHVDGSSWCLGHGGSSQTRQNASHAQVGYLGHHPLIQENVSGRQVAVDDGRRVAVQEREPAGHVVKDGAFQRDGDEGLGRRRRFWIQNVVETGRKLLHDKRRHSRAGQETHAKELDDVRVAEGAHQLTLTRELVRGLLDAFARHLSRVLEKVVDLLGGAHGSWNCHLLHAAVRARPDGPARGSSGGEEERTEAGMVAEERRGQGLGSHC</sequence>
<reference evidence="2" key="1">
    <citation type="submission" date="2023-03" db="EMBL/GenBank/DDBJ databases">
        <authorList>
            <person name="Steffen K."/>
            <person name="Cardenas P."/>
        </authorList>
    </citation>
    <scope>NUCLEOTIDE SEQUENCE</scope>
</reference>
<evidence type="ECO:0000313" key="3">
    <source>
        <dbReference type="Proteomes" id="UP001174909"/>
    </source>
</evidence>
<proteinExistence type="predicted"/>
<name>A0AA35S7I6_GEOBA</name>
<dbReference type="AlphaFoldDB" id="A0AA35S7I6"/>
<evidence type="ECO:0000256" key="1">
    <source>
        <dbReference type="SAM" id="MobiDB-lite"/>
    </source>
</evidence>
<keyword evidence="3" id="KW-1185">Reference proteome</keyword>
<gene>
    <name evidence="2" type="ORF">GBAR_LOCUS14302</name>
</gene>
<evidence type="ECO:0000313" key="2">
    <source>
        <dbReference type="EMBL" id="CAI8024629.1"/>
    </source>
</evidence>
<organism evidence="2 3">
    <name type="scientific">Geodia barretti</name>
    <name type="common">Barrett's horny sponge</name>
    <dbReference type="NCBI Taxonomy" id="519541"/>
    <lineage>
        <taxon>Eukaryota</taxon>
        <taxon>Metazoa</taxon>
        <taxon>Porifera</taxon>
        <taxon>Demospongiae</taxon>
        <taxon>Heteroscleromorpha</taxon>
        <taxon>Tetractinellida</taxon>
        <taxon>Astrophorina</taxon>
        <taxon>Geodiidae</taxon>
        <taxon>Geodia</taxon>
    </lineage>
</organism>
<protein>
    <submittedName>
        <fullName evidence="2">Uncharacterized protein</fullName>
    </submittedName>
</protein>
<feature type="non-terminal residue" evidence="2">
    <location>
        <position position="249"/>
    </location>
</feature>
<feature type="compositionally biased region" description="Basic and acidic residues" evidence="1">
    <location>
        <begin position="227"/>
        <end position="242"/>
    </location>
</feature>
<comment type="caution">
    <text evidence="2">The sequence shown here is derived from an EMBL/GenBank/DDBJ whole genome shotgun (WGS) entry which is preliminary data.</text>
</comment>
<dbReference type="Proteomes" id="UP001174909">
    <property type="component" value="Unassembled WGS sequence"/>
</dbReference>
<dbReference type="EMBL" id="CASHTH010002089">
    <property type="protein sequence ID" value="CAI8024629.1"/>
    <property type="molecule type" value="Genomic_DNA"/>
</dbReference>